<sequence>MTNYPGLFLGDEGFIDQGSHIRWGGKLSLGDEAVITQGYRALGDEGFITQGKMVMRASSPKACSLVDEAFIAQGTISLGDHGLITQDMFLVR</sequence>
<dbReference type="Proteomes" id="UP000008783">
    <property type="component" value="Unassembled WGS sequence"/>
</dbReference>
<proteinExistence type="predicted"/>
<keyword evidence="2" id="KW-1185">Reference proteome</keyword>
<dbReference type="VEuPathDB" id="FungiDB:PGTG_21680"/>
<protein>
    <submittedName>
        <fullName evidence="1">Uncharacterized protein</fullName>
    </submittedName>
</protein>
<dbReference type="InParanoid" id="H6QS70"/>
<dbReference type="RefSeq" id="XP_003889649.1">
    <property type="nucleotide sequence ID" value="XM_003889600.1"/>
</dbReference>
<gene>
    <name evidence="1" type="ORF">PGTG_21680</name>
</gene>
<name>H6QS70_PUCGT</name>
<evidence type="ECO:0000313" key="2">
    <source>
        <dbReference type="Proteomes" id="UP000008783"/>
    </source>
</evidence>
<reference evidence="2" key="1">
    <citation type="journal article" date="2011" name="Proc. Natl. Acad. Sci. U.S.A.">
        <title>Obligate biotrophy features unraveled by the genomic analysis of rust fungi.</title>
        <authorList>
            <person name="Duplessis S."/>
            <person name="Cuomo C.A."/>
            <person name="Lin Y.-C."/>
            <person name="Aerts A."/>
            <person name="Tisserant E."/>
            <person name="Veneault-Fourrey C."/>
            <person name="Joly D.L."/>
            <person name="Hacquard S."/>
            <person name="Amselem J."/>
            <person name="Cantarel B.L."/>
            <person name="Chiu R."/>
            <person name="Coutinho P.M."/>
            <person name="Feau N."/>
            <person name="Field M."/>
            <person name="Frey P."/>
            <person name="Gelhaye E."/>
            <person name="Goldberg J."/>
            <person name="Grabherr M.G."/>
            <person name="Kodira C.D."/>
            <person name="Kohler A."/>
            <person name="Kuees U."/>
            <person name="Lindquist E.A."/>
            <person name="Lucas S.M."/>
            <person name="Mago R."/>
            <person name="Mauceli E."/>
            <person name="Morin E."/>
            <person name="Murat C."/>
            <person name="Pangilinan J.L."/>
            <person name="Park R."/>
            <person name="Pearson M."/>
            <person name="Quesneville H."/>
            <person name="Rouhier N."/>
            <person name="Sakthikumar S."/>
            <person name="Salamov A.A."/>
            <person name="Schmutz J."/>
            <person name="Selles B."/>
            <person name="Shapiro H."/>
            <person name="Tanguay P."/>
            <person name="Tuskan G.A."/>
            <person name="Henrissat B."/>
            <person name="Van de Peer Y."/>
            <person name="Rouze P."/>
            <person name="Ellis J.G."/>
            <person name="Dodds P.N."/>
            <person name="Schein J.E."/>
            <person name="Zhong S."/>
            <person name="Hamelin R.C."/>
            <person name="Grigoriev I.V."/>
            <person name="Szabo L.J."/>
            <person name="Martin F."/>
        </authorList>
    </citation>
    <scope>NUCLEOTIDE SEQUENCE [LARGE SCALE GENOMIC DNA]</scope>
    <source>
        <strain evidence="2">CRL 75-36-700-3 / race SCCL</strain>
    </source>
</reference>
<dbReference type="AlphaFoldDB" id="H6QS70"/>
<organism evidence="1 2">
    <name type="scientific">Puccinia graminis f. sp. tritici (strain CRL 75-36-700-3 / race SCCL)</name>
    <name type="common">Black stem rust fungus</name>
    <dbReference type="NCBI Taxonomy" id="418459"/>
    <lineage>
        <taxon>Eukaryota</taxon>
        <taxon>Fungi</taxon>
        <taxon>Dikarya</taxon>
        <taxon>Basidiomycota</taxon>
        <taxon>Pucciniomycotina</taxon>
        <taxon>Pucciniomycetes</taxon>
        <taxon>Pucciniales</taxon>
        <taxon>Pucciniaceae</taxon>
        <taxon>Puccinia</taxon>
    </lineage>
</organism>
<dbReference type="GeneID" id="13542887"/>
<dbReference type="KEGG" id="pgr:PGTG_21680"/>
<accession>H6QS70</accession>
<dbReference type="HOGENOM" id="CLU_2414363_0_0_1"/>
<dbReference type="EMBL" id="DS178289">
    <property type="protein sequence ID" value="EHS63504.1"/>
    <property type="molecule type" value="Genomic_DNA"/>
</dbReference>
<evidence type="ECO:0000313" key="1">
    <source>
        <dbReference type="EMBL" id="EHS63504.1"/>
    </source>
</evidence>